<organism evidence="2 3">
    <name type="scientific">Lasiodiplodia hormozganensis</name>
    <dbReference type="NCBI Taxonomy" id="869390"/>
    <lineage>
        <taxon>Eukaryota</taxon>
        <taxon>Fungi</taxon>
        <taxon>Dikarya</taxon>
        <taxon>Ascomycota</taxon>
        <taxon>Pezizomycotina</taxon>
        <taxon>Dothideomycetes</taxon>
        <taxon>Dothideomycetes incertae sedis</taxon>
        <taxon>Botryosphaeriales</taxon>
        <taxon>Botryosphaeriaceae</taxon>
        <taxon>Lasiodiplodia</taxon>
    </lineage>
</organism>
<dbReference type="AlphaFoldDB" id="A0AA40D5A7"/>
<proteinExistence type="predicted"/>
<name>A0AA40D5A7_9PEZI</name>
<sequence>MSLTARGWRAALRQVNRRTFSSSAVSQRHTLPTFEPSSNEDLDSVLDLARRRILIPAHLNKAQEQMVYREKFRARLSADAPEPVRSTVAGADVTLEHIDRQRDIPAQWQVLSDALRLADTPTDWENVGKLLEGFADAGVRMRDEWVQKFVREAAQKGALHVVLRALERAPRTNVRLRSRDVVSRVLWEVRGVAAAENGWGEVETERAIRYAEKVVELMEREEHCGGSGKRVVKPGDLRTLPFVIATPLELNAVHVLRYKGGVDEDGVVEGYAKSLCNNLKHFGLQESTPAEESAPSDGAATTATKAKSPNRYQNFAAAVEKLRRLVPVWHGLELARRVLQPQNRLPLEKVEVYRVLGEVRGEAEAAVEAMRANLKQGQKVENHADYQAWVQVRDEKE</sequence>
<dbReference type="EMBL" id="JAUJDW010000004">
    <property type="protein sequence ID" value="KAK0663216.1"/>
    <property type="molecule type" value="Genomic_DNA"/>
</dbReference>
<evidence type="ECO:0000313" key="2">
    <source>
        <dbReference type="EMBL" id="KAK0663216.1"/>
    </source>
</evidence>
<evidence type="ECO:0000313" key="3">
    <source>
        <dbReference type="Proteomes" id="UP001175001"/>
    </source>
</evidence>
<protein>
    <submittedName>
        <fullName evidence="2">Uncharacterized protein</fullName>
    </submittedName>
</protein>
<feature type="region of interest" description="Disordered" evidence="1">
    <location>
        <begin position="286"/>
        <end position="306"/>
    </location>
</feature>
<dbReference type="Proteomes" id="UP001175001">
    <property type="component" value="Unassembled WGS sequence"/>
</dbReference>
<evidence type="ECO:0000256" key="1">
    <source>
        <dbReference type="SAM" id="MobiDB-lite"/>
    </source>
</evidence>
<keyword evidence="3" id="KW-1185">Reference proteome</keyword>
<gene>
    <name evidence="2" type="ORF">DIS24_g1406</name>
</gene>
<comment type="caution">
    <text evidence="2">The sequence shown here is derived from an EMBL/GenBank/DDBJ whole genome shotgun (WGS) entry which is preliminary data.</text>
</comment>
<accession>A0AA40D5A7</accession>
<reference evidence="2" key="1">
    <citation type="submission" date="2023-06" db="EMBL/GenBank/DDBJ databases">
        <title>Multi-omics analyses reveal the molecular pathogenesis toolkit of Lasiodiplodia hormozganensis, a cross-kingdom pathogen.</title>
        <authorList>
            <person name="Felix C."/>
            <person name="Meneses R."/>
            <person name="Goncalves M.F.M."/>
            <person name="Tilleman L."/>
            <person name="Duarte A.S."/>
            <person name="Jorrin-Novo J.V."/>
            <person name="Van De Peer Y."/>
            <person name="Deforce D."/>
            <person name="Van Nieuwerburgh F."/>
            <person name="Esteves A.C."/>
            <person name="Alves A."/>
        </authorList>
    </citation>
    <scope>NUCLEOTIDE SEQUENCE</scope>
    <source>
        <strain evidence="2">CBS 339.90</strain>
    </source>
</reference>